<evidence type="ECO:0000313" key="1">
    <source>
        <dbReference type="EMBL" id="MDR6241353.1"/>
    </source>
</evidence>
<comment type="caution">
    <text evidence="1">The sequence shown here is derived from an EMBL/GenBank/DDBJ whole genome shotgun (WGS) entry which is preliminary data.</text>
</comment>
<keyword evidence="2" id="KW-1185">Reference proteome</keyword>
<proteinExistence type="predicted"/>
<reference evidence="1" key="1">
    <citation type="submission" date="2023-07" db="EMBL/GenBank/DDBJ databases">
        <title>Genomic Encyclopedia of Type Strains, Phase IV (KMG-IV): sequencing the most valuable type-strain genomes for metagenomic binning, comparative biology and taxonomic classification.</title>
        <authorList>
            <person name="Goeker M."/>
        </authorList>
    </citation>
    <scope>NUCLEOTIDE SEQUENCE</scope>
    <source>
        <strain evidence="1">DSM 26174</strain>
    </source>
</reference>
<evidence type="ECO:0000313" key="2">
    <source>
        <dbReference type="Proteomes" id="UP001185092"/>
    </source>
</evidence>
<protein>
    <submittedName>
        <fullName evidence="1">Uncharacterized protein</fullName>
    </submittedName>
</protein>
<sequence length="90" mass="10291">MCQSWELNKSEIKKVFAESRAINGPEWHHLFGVLPCQIIGTISQNDQQYEFSINSGAWVTVSSSDTTLLFGNFEKANNKYFLMEALEENE</sequence>
<dbReference type="EMBL" id="JAVDQD010000007">
    <property type="protein sequence ID" value="MDR6241353.1"/>
    <property type="molecule type" value="Genomic_DNA"/>
</dbReference>
<dbReference type="AlphaFoldDB" id="A0AAE3XRD4"/>
<organism evidence="1 2">
    <name type="scientific">Aureibacter tunicatorum</name>
    <dbReference type="NCBI Taxonomy" id="866807"/>
    <lineage>
        <taxon>Bacteria</taxon>
        <taxon>Pseudomonadati</taxon>
        <taxon>Bacteroidota</taxon>
        <taxon>Cytophagia</taxon>
        <taxon>Cytophagales</taxon>
        <taxon>Persicobacteraceae</taxon>
        <taxon>Aureibacter</taxon>
    </lineage>
</organism>
<name>A0AAE3XRD4_9BACT</name>
<gene>
    <name evidence="1" type="ORF">HNQ88_004431</name>
</gene>
<accession>A0AAE3XRD4</accession>
<dbReference type="RefSeq" id="WP_309942039.1">
    <property type="nucleotide sequence ID" value="NZ_AP025305.1"/>
</dbReference>
<dbReference type="Proteomes" id="UP001185092">
    <property type="component" value="Unassembled WGS sequence"/>
</dbReference>